<keyword evidence="3" id="KW-0238">DNA-binding</keyword>
<dbReference type="Proteomes" id="UP000094622">
    <property type="component" value="Unassembled WGS sequence"/>
</dbReference>
<dbReference type="PATRIC" id="fig|1439726.3.peg.987"/>
<reference evidence="9 10" key="1">
    <citation type="submission" date="2016-07" db="EMBL/GenBank/DDBJ databases">
        <title>Draft Genome Sequence of Methylobrevis pamukkalensis PK2.</title>
        <authorList>
            <person name="Vasilenko O.V."/>
            <person name="Doronina N.V."/>
            <person name="Shmareva M.N."/>
            <person name="Tarlachkov S.V."/>
            <person name="Mustakhimov I."/>
            <person name="Trotsenko Y.A."/>
        </authorList>
    </citation>
    <scope>NUCLEOTIDE SEQUENCE [LARGE SCALE GENOMIC DNA]</scope>
    <source>
        <strain evidence="9 10">PK2</strain>
    </source>
</reference>
<proteinExistence type="predicted"/>
<evidence type="ECO:0000313" key="10">
    <source>
        <dbReference type="Proteomes" id="UP000094622"/>
    </source>
</evidence>
<evidence type="ECO:0000256" key="3">
    <source>
        <dbReference type="ARBA" id="ARBA00023125"/>
    </source>
</evidence>
<keyword evidence="2" id="KW-0805">Transcription regulation</keyword>
<dbReference type="InterPro" id="IPR008920">
    <property type="entry name" value="TF_FadR/GntR_C"/>
</dbReference>
<evidence type="ECO:0000313" key="9">
    <source>
        <dbReference type="EMBL" id="ODN71702.1"/>
    </source>
</evidence>
<evidence type="ECO:0000256" key="6">
    <source>
        <dbReference type="ARBA" id="ARBA00039592"/>
    </source>
</evidence>
<dbReference type="CDD" id="cd07377">
    <property type="entry name" value="WHTH_GntR"/>
    <property type="match status" value="1"/>
</dbReference>
<dbReference type="AlphaFoldDB" id="A0A1E3H5W1"/>
<dbReference type="SUPFAM" id="SSF46785">
    <property type="entry name" value="Winged helix' DNA-binding domain"/>
    <property type="match status" value="1"/>
</dbReference>
<evidence type="ECO:0000256" key="4">
    <source>
        <dbReference type="ARBA" id="ARBA00023163"/>
    </source>
</evidence>
<dbReference type="OrthoDB" id="5450856at2"/>
<dbReference type="GO" id="GO:0003700">
    <property type="term" value="F:DNA-binding transcription factor activity"/>
    <property type="evidence" value="ECO:0007669"/>
    <property type="project" value="InterPro"/>
</dbReference>
<dbReference type="InterPro" id="IPR036388">
    <property type="entry name" value="WH-like_DNA-bd_sf"/>
</dbReference>
<evidence type="ECO:0000256" key="1">
    <source>
        <dbReference type="ARBA" id="ARBA00022491"/>
    </source>
</evidence>
<protein>
    <recommendedName>
        <fullName evidence="6">Pyruvate dehydrogenase complex repressor</fullName>
    </recommendedName>
</protein>
<dbReference type="PRINTS" id="PR00035">
    <property type="entry name" value="HTHGNTR"/>
</dbReference>
<keyword evidence="9" id="KW-0670">Pyruvate</keyword>
<dbReference type="InterPro" id="IPR011711">
    <property type="entry name" value="GntR_C"/>
</dbReference>
<comment type="function">
    <text evidence="5">Transcriptional repressor for the pyruvate dehydrogenase complex genes aceEF and lpd.</text>
</comment>
<evidence type="ECO:0000259" key="8">
    <source>
        <dbReference type="PROSITE" id="PS50949"/>
    </source>
</evidence>
<dbReference type="PROSITE" id="PS50949">
    <property type="entry name" value="HTH_GNTR"/>
    <property type="match status" value="1"/>
</dbReference>
<dbReference type="GO" id="GO:0003677">
    <property type="term" value="F:DNA binding"/>
    <property type="evidence" value="ECO:0007669"/>
    <property type="project" value="UniProtKB-KW"/>
</dbReference>
<dbReference type="PANTHER" id="PTHR43537:SF34">
    <property type="entry name" value="PYRUVATE DEHYDROGENASE COMPLEX REPRESSOR"/>
    <property type="match status" value="1"/>
</dbReference>
<dbReference type="Pfam" id="PF00392">
    <property type="entry name" value="GntR"/>
    <property type="match status" value="1"/>
</dbReference>
<keyword evidence="4" id="KW-0804">Transcription</keyword>
<dbReference type="Gene3D" id="1.10.10.10">
    <property type="entry name" value="Winged helix-like DNA-binding domain superfamily/Winged helix DNA-binding domain"/>
    <property type="match status" value="1"/>
</dbReference>
<dbReference type="Gene3D" id="1.20.120.530">
    <property type="entry name" value="GntR ligand-binding domain-like"/>
    <property type="match status" value="1"/>
</dbReference>
<accession>A0A1E3H5W1</accession>
<dbReference type="SMART" id="SM00895">
    <property type="entry name" value="FCD"/>
    <property type="match status" value="1"/>
</dbReference>
<dbReference type="RefSeq" id="WP_069305992.1">
    <property type="nucleotide sequence ID" value="NZ_MCRJ01000015.1"/>
</dbReference>
<dbReference type="InterPro" id="IPR000524">
    <property type="entry name" value="Tscrpt_reg_HTH_GntR"/>
</dbReference>
<comment type="caution">
    <text evidence="9">The sequence shown here is derived from an EMBL/GenBank/DDBJ whole genome shotgun (WGS) entry which is preliminary data.</text>
</comment>
<dbReference type="InterPro" id="IPR036390">
    <property type="entry name" value="WH_DNA-bd_sf"/>
</dbReference>
<evidence type="ECO:0000256" key="7">
    <source>
        <dbReference type="SAM" id="MobiDB-lite"/>
    </source>
</evidence>
<dbReference type="SUPFAM" id="SSF48008">
    <property type="entry name" value="GntR ligand-binding domain-like"/>
    <property type="match status" value="1"/>
</dbReference>
<gene>
    <name evidence="9" type="primary">pdhR</name>
    <name evidence="9" type="ORF">A6302_00946</name>
</gene>
<feature type="domain" description="HTH gntR-type" evidence="8">
    <location>
        <begin position="9"/>
        <end position="77"/>
    </location>
</feature>
<evidence type="ECO:0000256" key="2">
    <source>
        <dbReference type="ARBA" id="ARBA00023015"/>
    </source>
</evidence>
<keyword evidence="1" id="KW-0678">Repressor</keyword>
<sequence>MPFHPVTHDRTAATVARQIEGLILDGVLRSGDRLPAERDLAGRLDVSRPILREALADLEARSLIVARHGEGTFVADVTGQVFNQAIVDLIRETPKALTDYLEFRVEMDALAADMAARRATSADRAIIGGILQAMADAHEAADATREALLDLDFHMAISDCTHNVVMIHTLRACYRLLADEMFYSRALLYESPASRLRLYEQHRRIGEAILAGDAEGAARAASHHMVYVRSEVEERLLAAEREKVAGMRLSRSESIGDRPTPGRRARPAPRPPGATRLRGTP</sequence>
<organism evidence="9 10">
    <name type="scientific">Methylobrevis pamukkalensis</name>
    <dbReference type="NCBI Taxonomy" id="1439726"/>
    <lineage>
        <taxon>Bacteria</taxon>
        <taxon>Pseudomonadati</taxon>
        <taxon>Pseudomonadota</taxon>
        <taxon>Alphaproteobacteria</taxon>
        <taxon>Hyphomicrobiales</taxon>
        <taxon>Pleomorphomonadaceae</taxon>
        <taxon>Methylobrevis</taxon>
    </lineage>
</organism>
<feature type="region of interest" description="Disordered" evidence="7">
    <location>
        <begin position="248"/>
        <end position="281"/>
    </location>
</feature>
<name>A0A1E3H5W1_9HYPH</name>
<dbReference type="SMART" id="SM00345">
    <property type="entry name" value="HTH_GNTR"/>
    <property type="match status" value="1"/>
</dbReference>
<keyword evidence="10" id="KW-1185">Reference proteome</keyword>
<dbReference type="EMBL" id="MCRJ01000015">
    <property type="protein sequence ID" value="ODN71702.1"/>
    <property type="molecule type" value="Genomic_DNA"/>
</dbReference>
<dbReference type="Pfam" id="PF07729">
    <property type="entry name" value="FCD"/>
    <property type="match status" value="1"/>
</dbReference>
<dbReference type="PANTHER" id="PTHR43537">
    <property type="entry name" value="TRANSCRIPTIONAL REGULATOR, GNTR FAMILY"/>
    <property type="match status" value="1"/>
</dbReference>
<evidence type="ECO:0000256" key="5">
    <source>
        <dbReference type="ARBA" id="ARBA00037357"/>
    </source>
</evidence>